<keyword evidence="1" id="KW-0472">Membrane</keyword>
<evidence type="ECO:0000256" key="1">
    <source>
        <dbReference type="SAM" id="Phobius"/>
    </source>
</evidence>
<organism evidence="2">
    <name type="scientific">hydrothermal vent metagenome</name>
    <dbReference type="NCBI Taxonomy" id="652676"/>
    <lineage>
        <taxon>unclassified sequences</taxon>
        <taxon>metagenomes</taxon>
        <taxon>ecological metagenomes</taxon>
    </lineage>
</organism>
<protein>
    <recommendedName>
        <fullName evidence="3">RND transporter</fullName>
    </recommendedName>
</protein>
<evidence type="ECO:0008006" key="3">
    <source>
        <dbReference type="Google" id="ProtNLM"/>
    </source>
</evidence>
<dbReference type="AlphaFoldDB" id="A0A3B1BHA9"/>
<accession>A0A3B1BHA9</accession>
<feature type="transmembrane region" description="Helical" evidence="1">
    <location>
        <begin position="12"/>
        <end position="31"/>
    </location>
</feature>
<reference evidence="2" key="1">
    <citation type="submission" date="2018-06" db="EMBL/GenBank/DDBJ databases">
        <authorList>
            <person name="Zhirakovskaya E."/>
        </authorList>
    </citation>
    <scope>NUCLEOTIDE SEQUENCE</scope>
</reference>
<sequence length="77" mass="8643">MKLLDKLPLVPLFFIAILLGLAPFGSQPHLLEKLGMLFSAELSRPIDIFDLFLHGTPALLLFLKLFSLVIKPRDTQV</sequence>
<proteinExistence type="predicted"/>
<dbReference type="EMBL" id="UOFY01000042">
    <property type="protein sequence ID" value="VAX09890.1"/>
    <property type="molecule type" value="Genomic_DNA"/>
</dbReference>
<gene>
    <name evidence="2" type="ORF">MNBD_GAMMA25-1346</name>
</gene>
<evidence type="ECO:0000313" key="2">
    <source>
        <dbReference type="EMBL" id="VAX09890.1"/>
    </source>
</evidence>
<keyword evidence="1" id="KW-0812">Transmembrane</keyword>
<name>A0A3B1BHA9_9ZZZZ</name>
<keyword evidence="1" id="KW-1133">Transmembrane helix</keyword>
<feature type="transmembrane region" description="Helical" evidence="1">
    <location>
        <begin position="51"/>
        <end position="70"/>
    </location>
</feature>